<dbReference type="SUPFAM" id="SSF50985">
    <property type="entry name" value="RCC1/BLIP-II"/>
    <property type="match status" value="1"/>
</dbReference>
<accession>A0A1R2CAB7</accession>
<feature type="repeat" description="RCC1" evidence="2">
    <location>
        <begin position="534"/>
        <end position="588"/>
    </location>
</feature>
<dbReference type="PANTHER" id="PTHR22872:SF2">
    <property type="entry name" value="INHIBITOR OF BRUTON TYROSINE KINASE"/>
    <property type="match status" value="1"/>
</dbReference>
<dbReference type="OrthoDB" id="360151at2759"/>
<name>A0A1R2CAB7_9CILI</name>
<dbReference type="EMBL" id="MPUH01000221">
    <property type="protein sequence ID" value="OMJ85941.1"/>
    <property type="molecule type" value="Genomic_DNA"/>
</dbReference>
<dbReference type="Gene3D" id="2.130.10.30">
    <property type="entry name" value="Regulator of chromosome condensation 1/beta-lactamase-inhibitor protein II"/>
    <property type="match status" value="2"/>
</dbReference>
<dbReference type="PROSITE" id="PS50012">
    <property type="entry name" value="RCC1_3"/>
    <property type="match status" value="4"/>
</dbReference>
<gene>
    <name evidence="4" type="ORF">SteCoe_12644</name>
</gene>
<reference evidence="4 5" key="1">
    <citation type="submission" date="2016-11" db="EMBL/GenBank/DDBJ databases">
        <title>The macronuclear genome of Stentor coeruleus: a giant cell with tiny introns.</title>
        <authorList>
            <person name="Slabodnick M."/>
            <person name="Ruby J.G."/>
            <person name="Reiff S.B."/>
            <person name="Swart E.C."/>
            <person name="Gosai S."/>
            <person name="Prabakaran S."/>
            <person name="Witkowska E."/>
            <person name="Larue G.E."/>
            <person name="Fisher S."/>
            <person name="Freeman R.M."/>
            <person name="Gunawardena J."/>
            <person name="Chu W."/>
            <person name="Stover N.A."/>
            <person name="Gregory B.D."/>
            <person name="Nowacki M."/>
            <person name="Derisi J."/>
            <person name="Roy S.W."/>
            <person name="Marshall W.F."/>
            <person name="Sood P."/>
        </authorList>
    </citation>
    <scope>NUCLEOTIDE SEQUENCE [LARGE SCALE GENOMIC DNA]</scope>
    <source>
        <strain evidence="4">WM001</strain>
    </source>
</reference>
<dbReference type="InterPro" id="IPR051625">
    <property type="entry name" value="Signaling_Regulatory_Domain"/>
</dbReference>
<evidence type="ECO:0000256" key="1">
    <source>
        <dbReference type="ARBA" id="ARBA00022737"/>
    </source>
</evidence>
<comment type="caution">
    <text evidence="4">The sequence shown here is derived from an EMBL/GenBank/DDBJ whole genome shotgun (WGS) entry which is preliminary data.</text>
</comment>
<dbReference type="InterPro" id="IPR009091">
    <property type="entry name" value="RCC1/BLIP-II"/>
</dbReference>
<dbReference type="AlphaFoldDB" id="A0A1R2CAB7"/>
<dbReference type="InterPro" id="IPR058923">
    <property type="entry name" value="RCC1-like_dom"/>
</dbReference>
<feature type="repeat" description="RCC1" evidence="2">
    <location>
        <begin position="589"/>
        <end position="641"/>
    </location>
</feature>
<keyword evidence="5" id="KW-1185">Reference proteome</keyword>
<feature type="domain" description="RCC1-like" evidence="3">
    <location>
        <begin position="400"/>
        <end position="620"/>
    </location>
</feature>
<keyword evidence="1" id="KW-0677">Repeat</keyword>
<dbReference type="Pfam" id="PF25390">
    <property type="entry name" value="WD40_RLD"/>
    <property type="match status" value="1"/>
</dbReference>
<evidence type="ECO:0000259" key="3">
    <source>
        <dbReference type="Pfam" id="PF25390"/>
    </source>
</evidence>
<feature type="repeat" description="RCC1" evidence="2">
    <location>
        <begin position="472"/>
        <end position="533"/>
    </location>
</feature>
<dbReference type="PRINTS" id="PR00633">
    <property type="entry name" value="RCCNDNSATION"/>
</dbReference>
<protein>
    <recommendedName>
        <fullName evidence="3">RCC1-like domain-containing protein</fullName>
    </recommendedName>
</protein>
<organism evidence="4 5">
    <name type="scientific">Stentor coeruleus</name>
    <dbReference type="NCBI Taxonomy" id="5963"/>
    <lineage>
        <taxon>Eukaryota</taxon>
        <taxon>Sar</taxon>
        <taxon>Alveolata</taxon>
        <taxon>Ciliophora</taxon>
        <taxon>Postciliodesmatophora</taxon>
        <taxon>Heterotrichea</taxon>
        <taxon>Heterotrichida</taxon>
        <taxon>Stentoridae</taxon>
        <taxon>Stentor</taxon>
    </lineage>
</organism>
<evidence type="ECO:0000313" key="5">
    <source>
        <dbReference type="Proteomes" id="UP000187209"/>
    </source>
</evidence>
<dbReference type="Proteomes" id="UP000187209">
    <property type="component" value="Unassembled WGS sequence"/>
</dbReference>
<sequence length="710" mass="78886">MLGIQSTSTPLLSQDYYLPSSVNINKFLALLHERSPFNRGQHTEISQSFVENSPERGVPKNSINLNSFDSGSYIGDTTPFNLAEEMEKNHISLTNSYISSALNTSSNPEKADISLNTKEMIMNIHRNYAAHQENELYLNSISPASSLGLSQLQNSMLSGPEVCFLDKSSCGDKLENSNNIEISAIENENKRLYNSINEEEAMNNDEICSIHVKRIEEIMKRTDAFVAREESERESSIQVKSIEGLGKISKIQTMDEDALSSPDDEGPLMISTTRMFLNGETASKAKLLGPAIRDRVIKEFSNKGLLENSSQILTTAPEIQPSIDFPDMFSPLMKKLVFFESTSLSSCKILYATACCGFGSGLTIEYSSNENNTKAFPHCIDKKNLWNGLWDLETSKLIHKIQIEWISCGFEHMAAVTNEGKVMTWGYGGSGCLGHGDTRSYKMPTLVNSIFHERFVYLECGGYHTIGINEEGEVWAWGRGDVNQLGIQFKKLIKDDIGHVALRPQKIKYCSKQNLSIKAVACGEAHTLLLDSDGRIFAFGWAEYGQLGLSENAIDENISKSIYHVQSMAHKVIKISAGCLFSVCLTDMGQVFVWGNGDQGQLGLGNSMKNVNYPTLVSSLRHEFIVDVVCSETSVICLTQSGNIYAWGRGVAGRFLDSGNYVLGSDIICFVPRKVQGVNIVQKYLIKNKPPEDDFTKELMMKLMKLKNNT</sequence>
<proteinExistence type="predicted"/>
<dbReference type="PANTHER" id="PTHR22872">
    <property type="entry name" value="BTK-BINDING PROTEIN-RELATED"/>
    <property type="match status" value="1"/>
</dbReference>
<evidence type="ECO:0000256" key="2">
    <source>
        <dbReference type="PROSITE-ProRule" id="PRU00235"/>
    </source>
</evidence>
<feature type="repeat" description="RCC1" evidence="2">
    <location>
        <begin position="420"/>
        <end position="471"/>
    </location>
</feature>
<evidence type="ECO:0000313" key="4">
    <source>
        <dbReference type="EMBL" id="OMJ85941.1"/>
    </source>
</evidence>
<dbReference type="InterPro" id="IPR000408">
    <property type="entry name" value="Reg_chr_condens"/>
</dbReference>